<protein>
    <submittedName>
        <fullName evidence="1">ADP-ribosylglycohydrolase</fullName>
    </submittedName>
</protein>
<accession>A0ABS2NTT2</accession>
<dbReference type="RefSeq" id="WP_204404530.1">
    <property type="nucleotide sequence ID" value="NZ_JAFBEE010000034.1"/>
</dbReference>
<dbReference type="InterPro" id="IPR036705">
    <property type="entry name" value="Ribosyl_crysJ1_sf"/>
</dbReference>
<dbReference type="Gene3D" id="1.10.4080.10">
    <property type="entry name" value="ADP-ribosylation/Crystallin J1"/>
    <property type="match status" value="1"/>
</dbReference>
<reference evidence="1 2" key="1">
    <citation type="submission" date="2021-01" db="EMBL/GenBank/DDBJ databases">
        <title>Genomic Encyclopedia of Type Strains, Phase IV (KMG-IV): sequencing the most valuable type-strain genomes for metagenomic binning, comparative biology and taxonomic classification.</title>
        <authorList>
            <person name="Goeker M."/>
        </authorList>
    </citation>
    <scope>NUCLEOTIDE SEQUENCE [LARGE SCALE GENOMIC DNA]</scope>
    <source>
        <strain evidence="1 2">DSM 25890</strain>
    </source>
</reference>
<evidence type="ECO:0000313" key="1">
    <source>
        <dbReference type="EMBL" id="MBM7616379.1"/>
    </source>
</evidence>
<dbReference type="EMBL" id="JAFBEE010000034">
    <property type="protein sequence ID" value="MBM7616379.1"/>
    <property type="molecule type" value="Genomic_DNA"/>
</dbReference>
<sequence>MKKDIKIISSFTQMVYGDAIGFLRENTNKDAEFQPFNFHRELDLRMGVSAGQWSDLTELSLIIIKCLMDDQENNRVIVDYNRFQEELKLWNYYRHGGSKAGQQHPLYIDDKRGYGFSRIMGILLANKNFGVAKEESLRQIIYFHRHPQVLLTTLLTAKIVFSLLEKSNQTREEQIDVLKDFLIGLHREELSILQQEAPSKKFILQFEQEKINYLMALDRLKNQWLQPQSSKLDSQGVLMAALENFWRLQEELPLRTELTPMEDQKEALALAYGFYGITSEIKEKDVIATGIKEEDFINSMGDYILKIRNYQVDRKPYKVNQSSVDLFNIEVGSVIKHPILNVTKVVGRREGKYWIEITLETKTGEYKLYKRI</sequence>
<evidence type="ECO:0000313" key="2">
    <source>
        <dbReference type="Proteomes" id="UP001314796"/>
    </source>
</evidence>
<dbReference type="SUPFAM" id="SSF101478">
    <property type="entry name" value="ADP-ribosylglycohydrolase"/>
    <property type="match status" value="1"/>
</dbReference>
<dbReference type="Proteomes" id="UP001314796">
    <property type="component" value="Unassembled WGS sequence"/>
</dbReference>
<keyword evidence="2" id="KW-1185">Reference proteome</keyword>
<name>A0ABS2NTT2_9FIRM</name>
<gene>
    <name evidence="1" type="ORF">JOC73_002961</name>
</gene>
<proteinExistence type="predicted"/>
<organism evidence="1 2">
    <name type="scientific">Alkaliphilus hydrothermalis</name>
    <dbReference type="NCBI Taxonomy" id="1482730"/>
    <lineage>
        <taxon>Bacteria</taxon>
        <taxon>Bacillati</taxon>
        <taxon>Bacillota</taxon>
        <taxon>Clostridia</taxon>
        <taxon>Peptostreptococcales</taxon>
        <taxon>Natronincolaceae</taxon>
        <taxon>Alkaliphilus</taxon>
    </lineage>
</organism>
<comment type="caution">
    <text evidence="1">The sequence shown here is derived from an EMBL/GenBank/DDBJ whole genome shotgun (WGS) entry which is preliminary data.</text>
</comment>